<dbReference type="EMBL" id="HBUE01070870">
    <property type="protein sequence ID" value="CAG6472556.1"/>
    <property type="molecule type" value="Transcribed_RNA"/>
</dbReference>
<name>A0A8D8FID6_CULPI</name>
<dbReference type="EMBL" id="HBUE01070871">
    <property type="protein sequence ID" value="CAG6472558.1"/>
    <property type="molecule type" value="Transcribed_RNA"/>
</dbReference>
<reference evidence="1" key="1">
    <citation type="submission" date="2021-05" db="EMBL/GenBank/DDBJ databases">
        <authorList>
            <person name="Alioto T."/>
            <person name="Alioto T."/>
            <person name="Gomez Garrido J."/>
        </authorList>
    </citation>
    <scope>NUCLEOTIDE SEQUENCE</scope>
</reference>
<dbReference type="AlphaFoldDB" id="A0A8D8FID6"/>
<sequence length="102" mass="11813">MIELRISVVCRSLDCSILVAQTARVLAEAEFPAQEEKRWTKLWDFLPTGRFCTRFYFCGNVNIFLVKKPDRFDHYTNGKKFVSDKAGCLQRSPLSDTNAHHQ</sequence>
<accession>A0A8D8FID6</accession>
<dbReference type="EMBL" id="HBUE01195636">
    <property type="protein sequence ID" value="CAG6527495.1"/>
    <property type="molecule type" value="Transcribed_RNA"/>
</dbReference>
<evidence type="ECO:0000313" key="1">
    <source>
        <dbReference type="EMBL" id="CAG6472556.1"/>
    </source>
</evidence>
<organism evidence="1">
    <name type="scientific">Culex pipiens</name>
    <name type="common">House mosquito</name>
    <dbReference type="NCBI Taxonomy" id="7175"/>
    <lineage>
        <taxon>Eukaryota</taxon>
        <taxon>Metazoa</taxon>
        <taxon>Ecdysozoa</taxon>
        <taxon>Arthropoda</taxon>
        <taxon>Hexapoda</taxon>
        <taxon>Insecta</taxon>
        <taxon>Pterygota</taxon>
        <taxon>Neoptera</taxon>
        <taxon>Endopterygota</taxon>
        <taxon>Diptera</taxon>
        <taxon>Nematocera</taxon>
        <taxon>Culicoidea</taxon>
        <taxon>Culicidae</taxon>
        <taxon>Culicinae</taxon>
        <taxon>Culicini</taxon>
        <taxon>Culex</taxon>
        <taxon>Culex</taxon>
    </lineage>
</organism>
<dbReference type="EMBL" id="HBUE01301630">
    <property type="protein sequence ID" value="CAG6579217.1"/>
    <property type="molecule type" value="Transcribed_RNA"/>
</dbReference>
<protein>
    <submittedName>
        <fullName evidence="1">(northern house mosquito) hypothetical protein</fullName>
    </submittedName>
</protein>
<proteinExistence type="predicted"/>